<dbReference type="Proteomes" id="UP001589575">
    <property type="component" value="Unassembled WGS sequence"/>
</dbReference>
<comment type="caution">
    <text evidence="2">The sequence shown here is derived from an EMBL/GenBank/DDBJ whole genome shotgun (WGS) entry which is preliminary data.</text>
</comment>
<sequence>MAGLRVEEGAGTAAGAPAAVLPFLHDRVPALDARGVERRGDQPGAQPAQSGLRGQHVTHLLLMQHGGWNGGVQRSEQSGHASLCGDGPGGDNRQRPKWRARSTASAALEAPSLAYRLRIWPLMVFSER</sequence>
<feature type="compositionally biased region" description="Basic and acidic residues" evidence="1">
    <location>
        <begin position="32"/>
        <end position="41"/>
    </location>
</feature>
<proteinExistence type="predicted"/>
<accession>A0ABV5FY41</accession>
<evidence type="ECO:0000313" key="3">
    <source>
        <dbReference type="Proteomes" id="UP001589575"/>
    </source>
</evidence>
<dbReference type="EMBL" id="JBHMFI010000001">
    <property type="protein sequence ID" value="MFB9071592.1"/>
    <property type="molecule type" value="Genomic_DNA"/>
</dbReference>
<reference evidence="2 3" key="1">
    <citation type="submission" date="2024-09" db="EMBL/GenBank/DDBJ databases">
        <authorList>
            <person name="Sun Q."/>
            <person name="Mori K."/>
        </authorList>
    </citation>
    <scope>NUCLEOTIDE SEQUENCE [LARGE SCALE GENOMIC DNA]</scope>
    <source>
        <strain evidence="2 3">CCM 7609</strain>
    </source>
</reference>
<gene>
    <name evidence="2" type="ORF">ACFFX0_10405</name>
</gene>
<evidence type="ECO:0000256" key="1">
    <source>
        <dbReference type="SAM" id="MobiDB-lite"/>
    </source>
</evidence>
<keyword evidence="3" id="KW-1185">Reference proteome</keyword>
<organism evidence="2 3">
    <name type="scientific">Citricoccus parietis</name>
    <dbReference type="NCBI Taxonomy" id="592307"/>
    <lineage>
        <taxon>Bacteria</taxon>
        <taxon>Bacillati</taxon>
        <taxon>Actinomycetota</taxon>
        <taxon>Actinomycetes</taxon>
        <taxon>Micrococcales</taxon>
        <taxon>Micrococcaceae</taxon>
        <taxon>Citricoccus</taxon>
    </lineage>
</organism>
<evidence type="ECO:0000313" key="2">
    <source>
        <dbReference type="EMBL" id="MFB9071592.1"/>
    </source>
</evidence>
<feature type="region of interest" description="Disordered" evidence="1">
    <location>
        <begin position="32"/>
        <end position="54"/>
    </location>
</feature>
<feature type="region of interest" description="Disordered" evidence="1">
    <location>
        <begin position="66"/>
        <end position="103"/>
    </location>
</feature>
<protein>
    <submittedName>
        <fullName evidence="2">Uncharacterized protein</fullName>
    </submittedName>
</protein>
<name>A0ABV5FY41_9MICC</name>